<dbReference type="GO" id="GO:0030893">
    <property type="term" value="C:meiotic cohesin complex"/>
    <property type="evidence" value="ECO:0007669"/>
    <property type="project" value="TreeGrafter"/>
</dbReference>
<evidence type="ECO:0000256" key="2">
    <source>
        <dbReference type="ARBA" id="ARBA00023242"/>
    </source>
</evidence>
<dbReference type="InterPro" id="IPR049589">
    <property type="entry name" value="NXP1_M-like"/>
</dbReference>
<dbReference type="GeneID" id="117351608"/>
<dbReference type="OrthoDB" id="10071381at2759"/>
<dbReference type="Proteomes" id="UP000515159">
    <property type="component" value="Chromosome 18"/>
</dbReference>
<protein>
    <submittedName>
        <fullName evidence="6">LOW QUALITY PROTEIN: double-strand-break repair protein rad21-like protein 1</fullName>
    </submittedName>
</protein>
<gene>
    <name evidence="6" type="primary">LOC117351608</name>
</gene>
<reference evidence="6" key="1">
    <citation type="submission" date="2025-08" db="UniProtKB">
        <authorList>
            <consortium name="RefSeq"/>
        </authorList>
    </citation>
    <scope>IDENTIFICATION</scope>
</reference>
<dbReference type="InParanoid" id="A0A6P8Q7P3"/>
<keyword evidence="2" id="KW-0539">Nucleus</keyword>
<dbReference type="PANTHER" id="PTHR12585">
    <property type="entry name" value="SCC1 / RAD21 FAMILY MEMBER"/>
    <property type="match status" value="1"/>
</dbReference>
<dbReference type="AlphaFoldDB" id="A0A6P8Q7P3"/>
<dbReference type="CDD" id="cd21792">
    <property type="entry name" value="Rad21_Rec8_M_NXP1-like"/>
    <property type="match status" value="1"/>
</dbReference>
<feature type="domain" description="Rad21/Rec8-like protein N-terminal" evidence="4">
    <location>
        <begin position="1"/>
        <end position="98"/>
    </location>
</feature>
<feature type="compositionally biased region" description="Basic and acidic residues" evidence="3">
    <location>
        <begin position="373"/>
        <end position="394"/>
    </location>
</feature>
<dbReference type="GO" id="GO:0005634">
    <property type="term" value="C:nucleus"/>
    <property type="evidence" value="ECO:0007669"/>
    <property type="project" value="UniProtKB-SubCell"/>
</dbReference>
<sequence>MFHAHLLLSKRGPLAKIWLAAHGGKKLTKAHVFECNLERALESIILPKVTVALNLLLAVVRIYNRKAKYLLADCNEALIKMNFAFSPHIVDLPEENLEATNNAITLLEKFHDFDMQLLPDLNELDVAEHLTLNRSRGEDITVREDYGKSALHDSFANENEIFKQGNILDETLLMSSNNSFQAEHNSAFPFADQGVMYDNRLLLTLDGFGDDMLDSFLSIKQDVLTEDDLGISKEISLPMAFENSSMANAEKKNKRKRKLFVDMEKELRSSTISSQLTDFLDTITTVAIAPSLPPRKLMTWKETGGVENLLSNSSQCQINMKLQKLFVHCLGHYKFKTGRKGDDLKTKIEEQRKQQELIAMTVLEKPSYLQQSKETETNRTSTDEKQQEERFIPG</sequence>
<dbReference type="GO" id="GO:1990414">
    <property type="term" value="P:replication-born double-strand break repair via sister chromatid exchange"/>
    <property type="evidence" value="ECO:0007669"/>
    <property type="project" value="TreeGrafter"/>
</dbReference>
<accession>A0A6P8Q7P3</accession>
<evidence type="ECO:0000259" key="4">
    <source>
        <dbReference type="Pfam" id="PF04825"/>
    </source>
</evidence>
<evidence type="ECO:0000313" key="6">
    <source>
        <dbReference type="RefSeq" id="XP_033783011.1"/>
    </source>
</evidence>
<dbReference type="GO" id="GO:0003682">
    <property type="term" value="F:chromatin binding"/>
    <property type="evidence" value="ECO:0007669"/>
    <property type="project" value="TreeGrafter"/>
</dbReference>
<evidence type="ECO:0000256" key="3">
    <source>
        <dbReference type="SAM" id="MobiDB-lite"/>
    </source>
</evidence>
<dbReference type="KEGG" id="gsh:117351608"/>
<evidence type="ECO:0000313" key="5">
    <source>
        <dbReference type="Proteomes" id="UP000515159"/>
    </source>
</evidence>
<feature type="region of interest" description="Disordered" evidence="3">
    <location>
        <begin position="368"/>
        <end position="394"/>
    </location>
</feature>
<dbReference type="PANTHER" id="PTHR12585:SF19">
    <property type="entry name" value="DOUBLE-STRAND-BREAK REPAIR PROTEIN RAD21-LIKE PROTEIN 1"/>
    <property type="match status" value="1"/>
</dbReference>
<dbReference type="Pfam" id="PF04825">
    <property type="entry name" value="Rad21_Rec8_N"/>
    <property type="match status" value="1"/>
</dbReference>
<name>A0A6P8Q7P3_GEOSA</name>
<dbReference type="GO" id="GO:0007062">
    <property type="term" value="P:sister chromatid cohesion"/>
    <property type="evidence" value="ECO:0007669"/>
    <property type="project" value="InterPro"/>
</dbReference>
<dbReference type="InterPro" id="IPR039781">
    <property type="entry name" value="Rad21/Rec8-like"/>
</dbReference>
<organism evidence="5 6">
    <name type="scientific">Geotrypetes seraphini</name>
    <name type="common">Gaboon caecilian</name>
    <name type="synonym">Caecilia seraphini</name>
    <dbReference type="NCBI Taxonomy" id="260995"/>
    <lineage>
        <taxon>Eukaryota</taxon>
        <taxon>Metazoa</taxon>
        <taxon>Chordata</taxon>
        <taxon>Craniata</taxon>
        <taxon>Vertebrata</taxon>
        <taxon>Euteleostomi</taxon>
        <taxon>Amphibia</taxon>
        <taxon>Gymnophiona</taxon>
        <taxon>Geotrypetes</taxon>
    </lineage>
</organism>
<dbReference type="InterPro" id="IPR006910">
    <property type="entry name" value="Rad21_Rec8_N"/>
</dbReference>
<comment type="subcellular location">
    <subcellularLocation>
        <location evidence="1">Nucleus</location>
    </subcellularLocation>
</comment>
<proteinExistence type="predicted"/>
<keyword evidence="5" id="KW-1185">Reference proteome</keyword>
<evidence type="ECO:0000256" key="1">
    <source>
        <dbReference type="ARBA" id="ARBA00004123"/>
    </source>
</evidence>
<dbReference type="RefSeq" id="XP_033783011.1">
    <property type="nucleotide sequence ID" value="XM_033927120.1"/>
</dbReference>